<accession>A0AAV0ZUR2</accession>
<feature type="signal peptide" evidence="2">
    <location>
        <begin position="1"/>
        <end position="19"/>
    </location>
</feature>
<dbReference type="EMBL" id="OX451737">
    <property type="protein sequence ID" value="CAI8601386.1"/>
    <property type="molecule type" value="Genomic_DNA"/>
</dbReference>
<reference evidence="3 4" key="1">
    <citation type="submission" date="2023-01" db="EMBL/GenBank/DDBJ databases">
        <authorList>
            <person name="Kreplak J."/>
        </authorList>
    </citation>
    <scope>NUCLEOTIDE SEQUENCE [LARGE SCALE GENOMIC DNA]</scope>
</reference>
<evidence type="ECO:0000313" key="4">
    <source>
        <dbReference type="Proteomes" id="UP001157006"/>
    </source>
</evidence>
<evidence type="ECO:0000256" key="1">
    <source>
        <dbReference type="SAM" id="MobiDB-lite"/>
    </source>
</evidence>
<dbReference type="Proteomes" id="UP001157006">
    <property type="component" value="Chromosome 2"/>
</dbReference>
<evidence type="ECO:0000256" key="2">
    <source>
        <dbReference type="SAM" id="SignalP"/>
    </source>
</evidence>
<feature type="region of interest" description="Disordered" evidence="1">
    <location>
        <begin position="74"/>
        <end position="99"/>
    </location>
</feature>
<dbReference type="AlphaFoldDB" id="A0AAV0ZUR2"/>
<evidence type="ECO:0000313" key="3">
    <source>
        <dbReference type="EMBL" id="CAI8601386.1"/>
    </source>
</evidence>
<proteinExistence type="predicted"/>
<keyword evidence="4" id="KW-1185">Reference proteome</keyword>
<protein>
    <submittedName>
        <fullName evidence="3">Uncharacterized protein</fullName>
    </submittedName>
</protein>
<organism evidence="3 4">
    <name type="scientific">Vicia faba</name>
    <name type="common">Broad bean</name>
    <name type="synonym">Faba vulgaris</name>
    <dbReference type="NCBI Taxonomy" id="3906"/>
    <lineage>
        <taxon>Eukaryota</taxon>
        <taxon>Viridiplantae</taxon>
        <taxon>Streptophyta</taxon>
        <taxon>Embryophyta</taxon>
        <taxon>Tracheophyta</taxon>
        <taxon>Spermatophyta</taxon>
        <taxon>Magnoliopsida</taxon>
        <taxon>eudicotyledons</taxon>
        <taxon>Gunneridae</taxon>
        <taxon>Pentapetalae</taxon>
        <taxon>rosids</taxon>
        <taxon>fabids</taxon>
        <taxon>Fabales</taxon>
        <taxon>Fabaceae</taxon>
        <taxon>Papilionoideae</taxon>
        <taxon>50 kb inversion clade</taxon>
        <taxon>NPAAA clade</taxon>
        <taxon>Hologalegina</taxon>
        <taxon>IRL clade</taxon>
        <taxon>Fabeae</taxon>
        <taxon>Vicia</taxon>
    </lineage>
</organism>
<feature type="chain" id="PRO_5043550121" evidence="2">
    <location>
        <begin position="20"/>
        <end position="99"/>
    </location>
</feature>
<name>A0AAV0ZUR2_VICFA</name>
<feature type="compositionally biased region" description="Basic and acidic residues" evidence="1">
    <location>
        <begin position="83"/>
        <end position="99"/>
    </location>
</feature>
<keyword evidence="2" id="KW-0732">Signal</keyword>
<sequence>MQGLFFVFFGLLLEEKITPKCSRDLIYDTTTPMIEGEDTSTQAAKAVWFQIDSLRTSSLAGDLANFVFPEQDSCHQGAPLERGPSETHAIKKKSLELNH</sequence>
<gene>
    <name evidence="3" type="ORF">VFH_II270040</name>
</gene>